<dbReference type="EMBL" id="JAFFHB010000008">
    <property type="protein sequence ID" value="KAK4663150.1"/>
    <property type="molecule type" value="Genomic_DNA"/>
</dbReference>
<dbReference type="Pfam" id="PF06985">
    <property type="entry name" value="HET"/>
    <property type="match status" value="1"/>
</dbReference>
<dbReference type="InterPro" id="IPR052895">
    <property type="entry name" value="HetReg/Transcr_Mod"/>
</dbReference>
<dbReference type="GeneID" id="87926528"/>
<dbReference type="RefSeq" id="XP_062763116.1">
    <property type="nucleotide sequence ID" value="XM_062906307.1"/>
</dbReference>
<organism evidence="2 3">
    <name type="scientific">Podospora pseudopauciseta</name>
    <dbReference type="NCBI Taxonomy" id="2093780"/>
    <lineage>
        <taxon>Eukaryota</taxon>
        <taxon>Fungi</taxon>
        <taxon>Dikarya</taxon>
        <taxon>Ascomycota</taxon>
        <taxon>Pezizomycotina</taxon>
        <taxon>Sordariomycetes</taxon>
        <taxon>Sordariomycetidae</taxon>
        <taxon>Sordariales</taxon>
        <taxon>Podosporaceae</taxon>
        <taxon>Podospora</taxon>
    </lineage>
</organism>
<dbReference type="PANTHER" id="PTHR24148">
    <property type="entry name" value="ANKYRIN REPEAT DOMAIN-CONTAINING PROTEIN 39 HOMOLOG-RELATED"/>
    <property type="match status" value="1"/>
</dbReference>
<evidence type="ECO:0000313" key="2">
    <source>
        <dbReference type="EMBL" id="KAK4663150.1"/>
    </source>
</evidence>
<sequence>MQQTAPPKDEWTNKELMLKITEVPDENDPYHYHKLSDADEIRLVTIKPGKWTDPISCELTCHSLDVDDITEYSTLSYAWGSPRVTENIILEGRTWPVTVNLANALLFLRDHEKPVKMWIDALCIDQSNLKERGKQVQLMKDIYSGGTQVVVYLGDGKNHRPKRLSEHHIISKAPTQQHFYNDERDGVHLEEFWAALSASAMPSLPMNDGSKRPRIRSRHLSSTFHMFCLLRVLGDEVLTSDLVDRMRKLTAMDPSCDLLGTMVETLRCMLLNPWWQRIWVVQEMIVSRVAVVRCGTVTCPWDMFIAAASSLSSSSVDMSTIFRPDSIKVLQYFCRQVLSFRDLHNQWKKNFGAPMLTLLQDFSARRATDERDKVFALLGLASHSQRFLALASYEDSVADVYRATAVELIRRGHSLEIWHGDLARKNRRDLASWVPDWSAVYDEGDRQRAQRGGSEKGERSSAWKLTVVQSEGGYWKFVAEGMTLLLHWINENPQERKLPKRMEEEFDSYHRLLNITCLDFYRRRGANALVTTVERIQELCINLKAHCSWGSAYEDLAKHPSISAFGRSAAFYREVKSKSEVGQVTPNMDSESRDDFWFGKDTAAWLDRMVIRYETVTFRTPKSETAIQHHFRWELDESRWYPDGRRRKSFLSMESMPLGTVRHVGERIFSWDDRDSAFSTISKWVSYYEKMSGYHRVKLAKTLLGETNLTETLKSTAEVDGVGDESHRDTVEALLLEWLDHVLERHDFPDDANMKPLNEALVLATTGRVMFALNDSTLGLGPGSMTVGDEVMMLPGTSSPIVLRFRLPERDESLEGPAYAVVGDCYLDPSSSDEKKKLPNPWPGWLPETIMPIELKKYWERRRIYLF</sequence>
<name>A0ABR0H574_9PEZI</name>
<reference evidence="2 3" key="1">
    <citation type="journal article" date="2023" name="bioRxiv">
        <title>High-quality genome assemblies of four members of thePodospora anserinaspecies complex.</title>
        <authorList>
            <person name="Ament-Velasquez S.L."/>
            <person name="Vogan A.A."/>
            <person name="Wallerman O."/>
            <person name="Hartmann F."/>
            <person name="Gautier V."/>
            <person name="Silar P."/>
            <person name="Giraud T."/>
            <person name="Johannesson H."/>
        </authorList>
    </citation>
    <scope>NUCLEOTIDE SEQUENCE [LARGE SCALE GENOMIC DNA]</scope>
    <source>
        <strain evidence="2 3">CBS 411.78</strain>
    </source>
</reference>
<gene>
    <name evidence="2" type="ORF">QC763_0095590</name>
</gene>
<feature type="domain" description="Heterokaryon incompatibility" evidence="1">
    <location>
        <begin position="72"/>
        <end position="283"/>
    </location>
</feature>
<protein>
    <recommendedName>
        <fullName evidence="1">Heterokaryon incompatibility domain-containing protein</fullName>
    </recommendedName>
</protein>
<evidence type="ECO:0000313" key="3">
    <source>
        <dbReference type="Proteomes" id="UP001326199"/>
    </source>
</evidence>
<dbReference type="Proteomes" id="UP001326199">
    <property type="component" value="Unassembled WGS sequence"/>
</dbReference>
<comment type="caution">
    <text evidence="2">The sequence shown here is derived from an EMBL/GenBank/DDBJ whole genome shotgun (WGS) entry which is preliminary data.</text>
</comment>
<keyword evidence="3" id="KW-1185">Reference proteome</keyword>
<dbReference type="InterPro" id="IPR010730">
    <property type="entry name" value="HET"/>
</dbReference>
<proteinExistence type="predicted"/>
<accession>A0ABR0H574</accession>
<dbReference type="PANTHER" id="PTHR24148:SF73">
    <property type="entry name" value="HET DOMAIN PROTEIN (AFU_ORTHOLOGUE AFUA_8G01020)"/>
    <property type="match status" value="1"/>
</dbReference>
<evidence type="ECO:0000259" key="1">
    <source>
        <dbReference type="Pfam" id="PF06985"/>
    </source>
</evidence>